<proteinExistence type="predicted"/>
<reference evidence="1 2" key="1">
    <citation type="submission" date="2019-09" db="EMBL/GenBank/DDBJ databases">
        <title>Draft genome sequence of Bacillus sp. JC-7.</title>
        <authorList>
            <person name="Tanaka N."/>
            <person name="Shiwa Y."/>
            <person name="Fujita N."/>
            <person name="Tanasupawat S."/>
        </authorList>
    </citation>
    <scope>NUCLEOTIDE SEQUENCE [LARGE SCALE GENOMIC DNA]</scope>
    <source>
        <strain evidence="1 2">JC-7</strain>
    </source>
</reference>
<protein>
    <submittedName>
        <fullName evidence="1">Uncharacterized protein</fullName>
    </submittedName>
</protein>
<comment type="caution">
    <text evidence="1">The sequence shown here is derived from an EMBL/GenBank/DDBJ whole genome shotgun (WGS) entry which is preliminary data.</text>
</comment>
<name>A0A5J4JI47_9BACI</name>
<dbReference type="EMBL" id="BKZQ01000015">
    <property type="protein sequence ID" value="GER70108.1"/>
    <property type="molecule type" value="Genomic_DNA"/>
</dbReference>
<sequence>MIRLRHRDCRFQLDQRKTIQKQLDVAFIAEVTGLSEEEVLQLKRTFID</sequence>
<gene>
    <name evidence="1" type="ORF">BpJC7_14110</name>
</gene>
<dbReference type="Proteomes" id="UP000391919">
    <property type="component" value="Unassembled WGS sequence"/>
</dbReference>
<evidence type="ECO:0000313" key="2">
    <source>
        <dbReference type="Proteomes" id="UP000391919"/>
    </source>
</evidence>
<evidence type="ECO:0000313" key="1">
    <source>
        <dbReference type="EMBL" id="GER70108.1"/>
    </source>
</evidence>
<accession>A0A5J4JI47</accession>
<dbReference type="AlphaFoldDB" id="A0A5J4JI47"/>
<dbReference type="RefSeq" id="WP_172967481.1">
    <property type="nucleotide sequence ID" value="NZ_BKZP01000011.1"/>
</dbReference>
<keyword evidence="2" id="KW-1185">Reference proteome</keyword>
<organism evidence="1 2">
    <name type="scientific">Weizmannia acidilactici</name>
    <dbReference type="NCBI Taxonomy" id="2607726"/>
    <lineage>
        <taxon>Bacteria</taxon>
        <taxon>Bacillati</taxon>
        <taxon>Bacillota</taxon>
        <taxon>Bacilli</taxon>
        <taxon>Bacillales</taxon>
        <taxon>Bacillaceae</taxon>
        <taxon>Heyndrickxia</taxon>
    </lineage>
</organism>